<dbReference type="CDD" id="cd00190">
    <property type="entry name" value="Tryp_SPc"/>
    <property type="match status" value="1"/>
</dbReference>
<dbReference type="Pfam" id="PF00089">
    <property type="entry name" value="Trypsin"/>
    <property type="match status" value="1"/>
</dbReference>
<keyword evidence="1" id="KW-1015">Disulfide bond</keyword>
<evidence type="ECO:0000256" key="1">
    <source>
        <dbReference type="ARBA" id="ARBA00023157"/>
    </source>
</evidence>
<proteinExistence type="predicted"/>
<evidence type="ECO:0000313" key="4">
    <source>
        <dbReference type="Proteomes" id="UP001153709"/>
    </source>
</evidence>
<reference evidence="3" key="1">
    <citation type="submission" date="2022-01" db="EMBL/GenBank/DDBJ databases">
        <authorList>
            <person name="King R."/>
        </authorList>
    </citation>
    <scope>NUCLEOTIDE SEQUENCE</scope>
</reference>
<dbReference type="Gene3D" id="2.40.10.10">
    <property type="entry name" value="Trypsin-like serine proteases"/>
    <property type="match status" value="2"/>
</dbReference>
<feature type="domain" description="Peptidase S1" evidence="2">
    <location>
        <begin position="1"/>
        <end position="200"/>
    </location>
</feature>
<dbReference type="GO" id="GO:0004252">
    <property type="term" value="F:serine-type endopeptidase activity"/>
    <property type="evidence" value="ECO:0007669"/>
    <property type="project" value="InterPro"/>
</dbReference>
<dbReference type="Proteomes" id="UP001153709">
    <property type="component" value="Chromosome 8"/>
</dbReference>
<dbReference type="AlphaFoldDB" id="A0A9P0E3Z9"/>
<dbReference type="SUPFAM" id="SSF50494">
    <property type="entry name" value="Trypsin-like serine proteases"/>
    <property type="match status" value="1"/>
</dbReference>
<dbReference type="InterPro" id="IPR043504">
    <property type="entry name" value="Peptidase_S1_PA_chymotrypsin"/>
</dbReference>
<evidence type="ECO:0000259" key="2">
    <source>
        <dbReference type="PROSITE" id="PS50240"/>
    </source>
</evidence>
<dbReference type="PROSITE" id="PS50240">
    <property type="entry name" value="TRYPSIN_DOM"/>
    <property type="match status" value="1"/>
</dbReference>
<accession>A0A9P0E3Z9</accession>
<organism evidence="3 4">
    <name type="scientific">Diabrotica balteata</name>
    <name type="common">Banded cucumber beetle</name>
    <dbReference type="NCBI Taxonomy" id="107213"/>
    <lineage>
        <taxon>Eukaryota</taxon>
        <taxon>Metazoa</taxon>
        <taxon>Ecdysozoa</taxon>
        <taxon>Arthropoda</taxon>
        <taxon>Hexapoda</taxon>
        <taxon>Insecta</taxon>
        <taxon>Pterygota</taxon>
        <taxon>Neoptera</taxon>
        <taxon>Endopterygota</taxon>
        <taxon>Coleoptera</taxon>
        <taxon>Polyphaga</taxon>
        <taxon>Cucujiformia</taxon>
        <taxon>Chrysomeloidea</taxon>
        <taxon>Chrysomelidae</taxon>
        <taxon>Galerucinae</taxon>
        <taxon>Diabroticina</taxon>
        <taxon>Diabroticites</taxon>
        <taxon>Diabrotica</taxon>
    </lineage>
</organism>
<protein>
    <recommendedName>
        <fullName evidence="2">Peptidase S1 domain-containing protein</fullName>
    </recommendedName>
</protein>
<sequence>MNPPLTVYMGVWNISNPTEYIQSSAVSKITVNTDFNSSLLRNDIAVLRLIQPIVFGIFPNINTICLPAKGTSFINANGCSVSGWGQINFTTITGVPTVPQKKAYVNIVNDTICRASFQNILGRPSTDAYLDQNGEICAGGVSMIDACTQDGGSPLVCPTASGALGLAGLVIWGKNCGQPGVFGVYVNTVYYTDFITTNTKI</sequence>
<name>A0A9P0E3Z9_DIABA</name>
<dbReference type="GO" id="GO:0006508">
    <property type="term" value="P:proteolysis"/>
    <property type="evidence" value="ECO:0007669"/>
    <property type="project" value="InterPro"/>
</dbReference>
<dbReference type="SMART" id="SM00020">
    <property type="entry name" value="Tryp_SPc"/>
    <property type="match status" value="1"/>
</dbReference>
<dbReference type="PANTHER" id="PTHR24253">
    <property type="entry name" value="TRANSMEMBRANE PROTEASE SERINE"/>
    <property type="match status" value="1"/>
</dbReference>
<evidence type="ECO:0000313" key="3">
    <source>
        <dbReference type="EMBL" id="CAH1284840.1"/>
    </source>
</evidence>
<dbReference type="InterPro" id="IPR001254">
    <property type="entry name" value="Trypsin_dom"/>
</dbReference>
<dbReference type="InterPro" id="IPR009003">
    <property type="entry name" value="Peptidase_S1_PA"/>
</dbReference>
<keyword evidence="4" id="KW-1185">Reference proteome</keyword>
<dbReference type="PANTHER" id="PTHR24253:SF153">
    <property type="entry name" value="SERINE PROTEASE HEPSIN"/>
    <property type="match status" value="1"/>
</dbReference>
<gene>
    <name evidence="3" type="ORF">DIABBA_LOCUS12120</name>
</gene>
<dbReference type="EMBL" id="OU898283">
    <property type="protein sequence ID" value="CAH1284840.1"/>
    <property type="molecule type" value="Genomic_DNA"/>
</dbReference>
<dbReference type="OrthoDB" id="6656697at2759"/>